<dbReference type="PANTHER" id="PTHR10344">
    <property type="entry name" value="THYMIDYLATE KINASE"/>
    <property type="match status" value="1"/>
</dbReference>
<dbReference type="InterPro" id="IPR027417">
    <property type="entry name" value="P-loop_NTPase"/>
</dbReference>
<evidence type="ECO:0000313" key="15">
    <source>
        <dbReference type="Proteomes" id="UP000010164"/>
    </source>
</evidence>
<comment type="similarity">
    <text evidence="1 12">Belongs to the thymidylate kinase family.</text>
</comment>
<dbReference type="AlphaFoldDB" id="L0WH81"/>
<dbReference type="RefSeq" id="WP_008928075.1">
    <property type="nucleotide sequence ID" value="NZ_AMRJ01000004.1"/>
</dbReference>
<dbReference type="InterPro" id="IPR018094">
    <property type="entry name" value="Thymidylate_kinase"/>
</dbReference>
<evidence type="ECO:0000256" key="7">
    <source>
        <dbReference type="ARBA" id="ARBA00022777"/>
    </source>
</evidence>
<dbReference type="InterPro" id="IPR039430">
    <property type="entry name" value="Thymidylate_kin-like_dom"/>
</dbReference>
<keyword evidence="5 12" id="KW-0545">Nucleotide biosynthesis</keyword>
<feature type="domain" description="Thymidylate kinase-like" evidence="13">
    <location>
        <begin position="9"/>
        <end position="197"/>
    </location>
</feature>
<dbReference type="CDD" id="cd01672">
    <property type="entry name" value="TMPK"/>
    <property type="match status" value="1"/>
</dbReference>
<evidence type="ECO:0000256" key="9">
    <source>
        <dbReference type="ARBA" id="ARBA00029962"/>
    </source>
</evidence>
<evidence type="ECO:0000256" key="12">
    <source>
        <dbReference type="HAMAP-Rule" id="MF_00165"/>
    </source>
</evidence>
<dbReference type="GO" id="GO:0006233">
    <property type="term" value="P:dTDP biosynthetic process"/>
    <property type="evidence" value="ECO:0007669"/>
    <property type="project" value="InterPro"/>
</dbReference>
<name>L0WH81_9GAMM</name>
<dbReference type="GO" id="GO:0005524">
    <property type="term" value="F:ATP binding"/>
    <property type="evidence" value="ECO:0007669"/>
    <property type="project" value="UniProtKB-UniRule"/>
</dbReference>
<dbReference type="PANTHER" id="PTHR10344:SF4">
    <property type="entry name" value="UMP-CMP KINASE 2, MITOCHONDRIAL"/>
    <property type="match status" value="1"/>
</dbReference>
<dbReference type="NCBIfam" id="TIGR00041">
    <property type="entry name" value="DTMP_kinase"/>
    <property type="match status" value="1"/>
</dbReference>
<organism evidence="14 15">
    <name type="scientific">Alcanivorax hongdengensis A-11-3</name>
    <dbReference type="NCBI Taxonomy" id="1177179"/>
    <lineage>
        <taxon>Bacteria</taxon>
        <taxon>Pseudomonadati</taxon>
        <taxon>Pseudomonadota</taxon>
        <taxon>Gammaproteobacteria</taxon>
        <taxon>Oceanospirillales</taxon>
        <taxon>Alcanivoracaceae</taxon>
        <taxon>Alcanivorax</taxon>
    </lineage>
</organism>
<dbReference type="eggNOG" id="COG0125">
    <property type="taxonomic scope" value="Bacteria"/>
</dbReference>
<sequence>MSSGRFITLEGGEGAGKSSNLQWLAEQLRVKGHRVVVTREPGGTVLAERIREVLLHPGDEPMADDTELLLVFAARAQHLEALIRPALARGDWVLCDRFIDATWAYQGAGRGLDAGAIARLEQLVLRDTHPDMTILFDVPVEVGMARAGERGSLDRIEQEDQAFFERIRACYRQRAHQQAERFRVVDAALTLEQVRAQLRPLLEEMDQWP</sequence>
<dbReference type="FunFam" id="3.40.50.300:FF:000225">
    <property type="entry name" value="Thymidylate kinase"/>
    <property type="match status" value="1"/>
</dbReference>
<evidence type="ECO:0000256" key="10">
    <source>
        <dbReference type="ARBA" id="ARBA00048743"/>
    </source>
</evidence>
<gene>
    <name evidence="12" type="primary">tmk</name>
    <name evidence="14" type="ORF">A11A3_04450</name>
</gene>
<dbReference type="GO" id="GO:0006227">
    <property type="term" value="P:dUDP biosynthetic process"/>
    <property type="evidence" value="ECO:0007669"/>
    <property type="project" value="TreeGrafter"/>
</dbReference>
<accession>L0WH81</accession>
<proteinExistence type="inferred from homology"/>
<keyword evidence="8 12" id="KW-0067">ATP-binding</keyword>
<dbReference type="EMBL" id="AMRJ01000004">
    <property type="protein sequence ID" value="EKF75200.1"/>
    <property type="molecule type" value="Genomic_DNA"/>
</dbReference>
<keyword evidence="7 12" id="KW-0418">Kinase</keyword>
<dbReference type="STRING" id="1177179.A11A3_04450"/>
<comment type="function">
    <text evidence="11 12">Phosphorylation of dTMP to form dTDP in both de novo and salvage pathways of dTTP synthesis.</text>
</comment>
<evidence type="ECO:0000256" key="5">
    <source>
        <dbReference type="ARBA" id="ARBA00022727"/>
    </source>
</evidence>
<dbReference type="GO" id="GO:0006235">
    <property type="term" value="P:dTTP biosynthetic process"/>
    <property type="evidence" value="ECO:0007669"/>
    <property type="project" value="UniProtKB-UniRule"/>
</dbReference>
<comment type="catalytic activity">
    <reaction evidence="10 12">
        <text>dTMP + ATP = dTDP + ADP</text>
        <dbReference type="Rhea" id="RHEA:13517"/>
        <dbReference type="ChEBI" id="CHEBI:30616"/>
        <dbReference type="ChEBI" id="CHEBI:58369"/>
        <dbReference type="ChEBI" id="CHEBI:63528"/>
        <dbReference type="ChEBI" id="CHEBI:456216"/>
        <dbReference type="EC" id="2.7.4.9"/>
    </reaction>
</comment>
<dbReference type="EC" id="2.7.4.9" evidence="2 12"/>
<evidence type="ECO:0000256" key="6">
    <source>
        <dbReference type="ARBA" id="ARBA00022741"/>
    </source>
</evidence>
<keyword evidence="15" id="KW-1185">Reference proteome</keyword>
<dbReference type="GO" id="GO:0004798">
    <property type="term" value="F:dTMP kinase activity"/>
    <property type="evidence" value="ECO:0007669"/>
    <property type="project" value="UniProtKB-UniRule"/>
</dbReference>
<evidence type="ECO:0000256" key="2">
    <source>
        <dbReference type="ARBA" id="ARBA00012980"/>
    </source>
</evidence>
<dbReference type="HAMAP" id="MF_00165">
    <property type="entry name" value="Thymidylate_kinase"/>
    <property type="match status" value="1"/>
</dbReference>
<evidence type="ECO:0000256" key="11">
    <source>
        <dbReference type="ARBA" id="ARBA00057735"/>
    </source>
</evidence>
<keyword evidence="6 12" id="KW-0547">Nucleotide-binding</keyword>
<evidence type="ECO:0000256" key="4">
    <source>
        <dbReference type="ARBA" id="ARBA00022679"/>
    </source>
</evidence>
<dbReference type="PATRIC" id="fig|1177179.3.peg.887"/>
<dbReference type="Proteomes" id="UP000010164">
    <property type="component" value="Unassembled WGS sequence"/>
</dbReference>
<dbReference type="SUPFAM" id="SSF52540">
    <property type="entry name" value="P-loop containing nucleoside triphosphate hydrolases"/>
    <property type="match status" value="1"/>
</dbReference>
<dbReference type="OrthoDB" id="9774907at2"/>
<reference evidence="14 15" key="1">
    <citation type="journal article" date="2012" name="J. Bacteriol.">
        <title>Genome Sequence of the Alkane-Degrading Bacterium Alcanivorax hongdengensis Type Strain A-11-3.</title>
        <authorList>
            <person name="Lai Q."/>
            <person name="Shao Z."/>
        </authorList>
    </citation>
    <scope>NUCLEOTIDE SEQUENCE [LARGE SCALE GENOMIC DNA]</scope>
    <source>
        <strain evidence="14 15">A-11-3</strain>
    </source>
</reference>
<feature type="binding site" evidence="12">
    <location>
        <begin position="11"/>
        <end position="18"/>
    </location>
    <ligand>
        <name>ATP</name>
        <dbReference type="ChEBI" id="CHEBI:30616"/>
    </ligand>
</feature>
<evidence type="ECO:0000256" key="8">
    <source>
        <dbReference type="ARBA" id="ARBA00022840"/>
    </source>
</evidence>
<evidence type="ECO:0000256" key="1">
    <source>
        <dbReference type="ARBA" id="ARBA00009776"/>
    </source>
</evidence>
<keyword evidence="4 12" id="KW-0808">Transferase</keyword>
<comment type="caution">
    <text evidence="14">The sequence shown here is derived from an EMBL/GenBank/DDBJ whole genome shotgun (WGS) entry which is preliminary data.</text>
</comment>
<protein>
    <recommendedName>
        <fullName evidence="3 12">Thymidylate kinase</fullName>
        <ecNumber evidence="2 12">2.7.4.9</ecNumber>
    </recommendedName>
    <alternativeName>
        <fullName evidence="9 12">dTMP kinase</fullName>
    </alternativeName>
</protein>
<evidence type="ECO:0000259" key="13">
    <source>
        <dbReference type="Pfam" id="PF02223"/>
    </source>
</evidence>
<dbReference type="Gene3D" id="3.40.50.300">
    <property type="entry name" value="P-loop containing nucleotide triphosphate hydrolases"/>
    <property type="match status" value="1"/>
</dbReference>
<evidence type="ECO:0000256" key="3">
    <source>
        <dbReference type="ARBA" id="ARBA00017144"/>
    </source>
</evidence>
<evidence type="ECO:0000313" key="14">
    <source>
        <dbReference type="EMBL" id="EKF75200.1"/>
    </source>
</evidence>
<dbReference type="Pfam" id="PF02223">
    <property type="entry name" value="Thymidylate_kin"/>
    <property type="match status" value="1"/>
</dbReference>
<dbReference type="GO" id="GO:0005829">
    <property type="term" value="C:cytosol"/>
    <property type="evidence" value="ECO:0007669"/>
    <property type="project" value="TreeGrafter"/>
</dbReference>